<proteinExistence type="predicted"/>
<comment type="caution">
    <text evidence="2">The sequence shown here is derived from an EMBL/GenBank/DDBJ whole genome shotgun (WGS) entry which is preliminary data.</text>
</comment>
<reference evidence="2 3" key="1">
    <citation type="journal article" date="2020" name="ISME J.">
        <title>Comparative genomics reveals insights into cyanobacterial evolution and habitat adaptation.</title>
        <authorList>
            <person name="Chen M.Y."/>
            <person name="Teng W.K."/>
            <person name="Zhao L."/>
            <person name="Hu C.X."/>
            <person name="Zhou Y.K."/>
            <person name="Han B.P."/>
            <person name="Song L.R."/>
            <person name="Shu W.S."/>
        </authorList>
    </citation>
    <scope>NUCLEOTIDE SEQUENCE [LARGE SCALE GENOMIC DNA]</scope>
    <source>
        <strain evidence="2 3">FACHB-838</strain>
    </source>
</reference>
<protein>
    <submittedName>
        <fullName evidence="2">WYL domain-containing protein</fullName>
    </submittedName>
</protein>
<name>A0ABR8DNZ6_9NOSO</name>
<keyword evidence="3" id="KW-1185">Reference proteome</keyword>
<dbReference type="Pfam" id="PF25583">
    <property type="entry name" value="WCX"/>
    <property type="match status" value="1"/>
</dbReference>
<accession>A0ABR8DNZ6</accession>
<dbReference type="Proteomes" id="UP000623440">
    <property type="component" value="Unassembled WGS sequence"/>
</dbReference>
<evidence type="ECO:0000313" key="2">
    <source>
        <dbReference type="EMBL" id="MBD2530823.1"/>
    </source>
</evidence>
<sequence>MVEFKANLPYYAVTVRVAPEVMSRLRYAGYFARIEQIDSPDGWTCVWLRFDIVEEAACAYVLGFGAQIEVIEPLELRDRVLQAAEEAILFYTEH</sequence>
<feature type="domain" description="WCX" evidence="1">
    <location>
        <begin position="11"/>
        <end position="87"/>
    </location>
</feature>
<evidence type="ECO:0000313" key="3">
    <source>
        <dbReference type="Proteomes" id="UP000623440"/>
    </source>
</evidence>
<dbReference type="InterPro" id="IPR057727">
    <property type="entry name" value="WCX_dom"/>
</dbReference>
<evidence type="ECO:0000259" key="1">
    <source>
        <dbReference type="Pfam" id="PF25583"/>
    </source>
</evidence>
<gene>
    <name evidence="2" type="ORF">H6G97_15050</name>
</gene>
<dbReference type="EMBL" id="JACJSI010000025">
    <property type="protein sequence ID" value="MBD2530823.1"/>
    <property type="molecule type" value="Genomic_DNA"/>
</dbReference>
<organism evidence="2 3">
    <name type="scientific">Nostoc flagelliforme FACHB-838</name>
    <dbReference type="NCBI Taxonomy" id="2692904"/>
    <lineage>
        <taxon>Bacteria</taxon>
        <taxon>Bacillati</taxon>
        <taxon>Cyanobacteriota</taxon>
        <taxon>Cyanophyceae</taxon>
        <taxon>Nostocales</taxon>
        <taxon>Nostocaceae</taxon>
        <taxon>Nostoc</taxon>
    </lineage>
</organism>
<dbReference type="RefSeq" id="WP_190941441.1">
    <property type="nucleotide sequence ID" value="NZ_JACJSI010000025.1"/>
</dbReference>